<feature type="disulfide bond" evidence="21">
    <location>
        <begin position="25"/>
        <end position="32"/>
    </location>
</feature>
<feature type="domain" description="GH16" evidence="24">
    <location>
        <begin position="33"/>
        <end position="229"/>
    </location>
</feature>
<gene>
    <name evidence="25" type="ORF">BO78DRAFT_313837</name>
</gene>
<keyword evidence="13 21" id="KW-1015">Disulfide bond</keyword>
<comment type="catalytic activity">
    <reaction evidence="1">
        <text>Random endo-hydrolysis of N-acetyl-beta-D-glucosaminide (1-&gt;4)-beta-linkages in chitin and chitodextrins.</text>
        <dbReference type="EC" id="3.2.1.14"/>
    </reaction>
</comment>
<evidence type="ECO:0000256" key="16">
    <source>
        <dbReference type="ARBA" id="ARBA00023295"/>
    </source>
</evidence>
<feature type="signal peptide" evidence="23">
    <location>
        <begin position="1"/>
        <end position="19"/>
    </location>
</feature>
<evidence type="ECO:0000313" key="25">
    <source>
        <dbReference type="EMBL" id="PYI07132.1"/>
    </source>
</evidence>
<evidence type="ECO:0000256" key="17">
    <source>
        <dbReference type="ARBA" id="ARBA00023316"/>
    </source>
</evidence>
<keyword evidence="11 19" id="KW-0378">Hydrolase</keyword>
<evidence type="ECO:0000256" key="1">
    <source>
        <dbReference type="ARBA" id="ARBA00000822"/>
    </source>
</evidence>
<evidence type="ECO:0000256" key="10">
    <source>
        <dbReference type="ARBA" id="ARBA00022729"/>
    </source>
</evidence>
<evidence type="ECO:0000256" key="21">
    <source>
        <dbReference type="PIRSR" id="PIRSR037299-2"/>
    </source>
</evidence>
<dbReference type="AlphaFoldDB" id="A0A319EAH2"/>
<evidence type="ECO:0000256" key="20">
    <source>
        <dbReference type="PIRSR" id="PIRSR037299-1"/>
    </source>
</evidence>
<comment type="subcellular location">
    <subcellularLocation>
        <location evidence="3">Cell membrane</location>
        <topology evidence="3">Lipid-anchor</topology>
        <topology evidence="3">GPI-anchor</topology>
    </subcellularLocation>
    <subcellularLocation>
        <location evidence="2">Secreted</location>
        <location evidence="2">Cell wall</location>
    </subcellularLocation>
</comment>
<dbReference type="EC" id="3.2.-.-" evidence="19"/>
<dbReference type="PROSITE" id="PS51762">
    <property type="entry name" value="GH16_2"/>
    <property type="match status" value="1"/>
</dbReference>
<keyword evidence="7" id="KW-0336">GPI-anchor</keyword>
<dbReference type="GO" id="GO:0030246">
    <property type="term" value="F:carbohydrate binding"/>
    <property type="evidence" value="ECO:0007669"/>
    <property type="project" value="UniProtKB-KW"/>
</dbReference>
<evidence type="ECO:0000256" key="15">
    <source>
        <dbReference type="ARBA" id="ARBA00023288"/>
    </source>
</evidence>
<dbReference type="PANTHER" id="PTHR10963">
    <property type="entry name" value="GLYCOSYL HYDROLASE-RELATED"/>
    <property type="match status" value="1"/>
</dbReference>
<keyword evidence="6" id="KW-0964">Secreted</keyword>
<keyword evidence="14" id="KW-0325">Glycoprotein</keyword>
<dbReference type="GO" id="GO:0098552">
    <property type="term" value="C:side of membrane"/>
    <property type="evidence" value="ECO:0007669"/>
    <property type="project" value="UniProtKB-KW"/>
</dbReference>
<keyword evidence="15" id="KW-0449">Lipoprotein</keyword>
<comment type="similarity">
    <text evidence="18">Belongs to the glycosyl hydrolase 16 family. CRH1 subfamily.</text>
</comment>
<keyword evidence="12 19" id="KW-0472">Membrane</keyword>
<dbReference type="GO" id="GO:0005886">
    <property type="term" value="C:plasma membrane"/>
    <property type="evidence" value="ECO:0007669"/>
    <property type="project" value="UniProtKB-SubCell"/>
</dbReference>
<accession>A0A319EAH2</accession>
<dbReference type="STRING" id="1448318.A0A319EAH2"/>
<keyword evidence="16" id="KW-0326">Glycosidase</keyword>
<evidence type="ECO:0000256" key="2">
    <source>
        <dbReference type="ARBA" id="ARBA00004191"/>
    </source>
</evidence>
<dbReference type="FunFam" id="2.60.120.200:FF:000162">
    <property type="entry name" value="Glycosidase"/>
    <property type="match status" value="1"/>
</dbReference>
<dbReference type="InterPro" id="IPR050546">
    <property type="entry name" value="Glycosyl_Hydrlase_16"/>
</dbReference>
<name>A0A319EAH2_ASPSB</name>
<dbReference type="Gene3D" id="2.60.120.200">
    <property type="match status" value="1"/>
</dbReference>
<evidence type="ECO:0000256" key="4">
    <source>
        <dbReference type="ARBA" id="ARBA00022475"/>
    </source>
</evidence>
<organism evidence="25 26">
    <name type="scientific">Aspergillus sclerotiicarbonarius (strain CBS 121057 / IBT 28362)</name>
    <dbReference type="NCBI Taxonomy" id="1448318"/>
    <lineage>
        <taxon>Eukaryota</taxon>
        <taxon>Fungi</taxon>
        <taxon>Dikarya</taxon>
        <taxon>Ascomycota</taxon>
        <taxon>Pezizomycotina</taxon>
        <taxon>Eurotiomycetes</taxon>
        <taxon>Eurotiomycetidae</taxon>
        <taxon>Eurotiales</taxon>
        <taxon>Aspergillaceae</taxon>
        <taxon>Aspergillus</taxon>
        <taxon>Aspergillus subgen. Circumdati</taxon>
    </lineage>
</organism>
<feature type="active site" description="Proton donor" evidence="20">
    <location>
        <position position="122"/>
    </location>
</feature>
<keyword evidence="8" id="KW-0328">Glycosyltransferase</keyword>
<sequence>MYRTFATAALAAVLPFAAAQTYTDCDPLNKTCPSDTALSSSTFTTDFTSGSMSGWTTTADSVTFTSEGAEFIITASGQAPTIETDFYFFFGKAEVVMKAAAGTGICSAIVLESDVLDEIDWEALGGDTTQIETNYFGKGDTSSYDRATWATVSTPQDTFHTYTVEWTKSSTIWSIDGTAVRTLDYADAQSGTRYPQTPMRLKLGIWAAGDSSEPAGTIEWAGGETNYADGPFTMTISSVTITNYNPGCSYTYSDKTGDYSSIVVNDGSCNVTSSSSSSTSSTSTSTSTSTSSGSGSGSSTSGTSGAAAASSSSAVIGSGSTIGSSIGSSTSSSSGSSAAGSSSASVSASASASASPSVYTGAATQVGASASVLFAGLLAALL</sequence>
<evidence type="ECO:0000256" key="8">
    <source>
        <dbReference type="ARBA" id="ARBA00022676"/>
    </source>
</evidence>
<dbReference type="PIRSF" id="PIRSF037299">
    <property type="entry name" value="Glycosidase_CRH1_prd"/>
    <property type="match status" value="1"/>
</dbReference>
<dbReference type="Proteomes" id="UP000248423">
    <property type="component" value="Unassembled WGS sequence"/>
</dbReference>
<keyword evidence="17" id="KW-0961">Cell wall biogenesis/degradation</keyword>
<dbReference type="Pfam" id="PF00722">
    <property type="entry name" value="Glyco_hydro_16"/>
    <property type="match status" value="1"/>
</dbReference>
<evidence type="ECO:0000256" key="18">
    <source>
        <dbReference type="ARBA" id="ARBA00038074"/>
    </source>
</evidence>
<reference evidence="25 26" key="1">
    <citation type="submission" date="2018-02" db="EMBL/GenBank/DDBJ databases">
        <title>The genomes of Aspergillus section Nigri reveals drivers in fungal speciation.</title>
        <authorList>
            <consortium name="DOE Joint Genome Institute"/>
            <person name="Vesth T.C."/>
            <person name="Nybo J."/>
            <person name="Theobald S."/>
            <person name="Brandl J."/>
            <person name="Frisvad J.C."/>
            <person name="Nielsen K.F."/>
            <person name="Lyhne E.K."/>
            <person name="Kogle M.E."/>
            <person name="Kuo A."/>
            <person name="Riley R."/>
            <person name="Clum A."/>
            <person name="Nolan M."/>
            <person name="Lipzen A."/>
            <person name="Salamov A."/>
            <person name="Henrissat B."/>
            <person name="Wiebenga A."/>
            <person name="De vries R.P."/>
            <person name="Grigoriev I.V."/>
            <person name="Mortensen U.H."/>
            <person name="Andersen M.R."/>
            <person name="Baker S.E."/>
        </authorList>
    </citation>
    <scope>NUCLEOTIDE SEQUENCE [LARGE SCALE GENOMIC DNA]</scope>
    <source>
        <strain evidence="25 26">CBS 121057</strain>
    </source>
</reference>
<evidence type="ECO:0000256" key="6">
    <source>
        <dbReference type="ARBA" id="ARBA00022525"/>
    </source>
</evidence>
<dbReference type="InterPro" id="IPR017168">
    <property type="entry name" value="CHR-like"/>
</dbReference>
<dbReference type="CDD" id="cd02183">
    <property type="entry name" value="GH16_fungal_CRH1_transglycosylase"/>
    <property type="match status" value="1"/>
</dbReference>
<dbReference type="SUPFAM" id="SSF49899">
    <property type="entry name" value="Concanavalin A-like lectins/glucanases"/>
    <property type="match status" value="1"/>
</dbReference>
<dbReference type="VEuPathDB" id="FungiDB:BO78DRAFT_313837"/>
<evidence type="ECO:0000259" key="24">
    <source>
        <dbReference type="PROSITE" id="PS51762"/>
    </source>
</evidence>
<evidence type="ECO:0000256" key="11">
    <source>
        <dbReference type="ARBA" id="ARBA00022801"/>
    </source>
</evidence>
<dbReference type="GO" id="GO:0016757">
    <property type="term" value="F:glycosyltransferase activity"/>
    <property type="evidence" value="ECO:0007669"/>
    <property type="project" value="UniProtKB-KW"/>
</dbReference>
<dbReference type="GO" id="GO:0005975">
    <property type="term" value="P:carbohydrate metabolic process"/>
    <property type="evidence" value="ECO:0007669"/>
    <property type="project" value="InterPro"/>
</dbReference>
<keyword evidence="25" id="KW-0430">Lectin</keyword>
<feature type="chain" id="PRO_5016287494" description="Crh-like protein" evidence="23">
    <location>
        <begin position="20"/>
        <end position="382"/>
    </location>
</feature>
<dbReference type="InterPro" id="IPR013320">
    <property type="entry name" value="ConA-like_dom_sf"/>
</dbReference>
<dbReference type="GO" id="GO:0031505">
    <property type="term" value="P:fungal-type cell wall organization"/>
    <property type="evidence" value="ECO:0007669"/>
    <property type="project" value="TreeGrafter"/>
</dbReference>
<evidence type="ECO:0000256" key="9">
    <source>
        <dbReference type="ARBA" id="ARBA00022679"/>
    </source>
</evidence>
<dbReference type="PANTHER" id="PTHR10963:SF27">
    <property type="entry name" value="GLYCOSIDASE-RELATED"/>
    <property type="match status" value="1"/>
</dbReference>
<keyword evidence="5" id="KW-0134">Cell wall</keyword>
<proteinExistence type="inferred from homology"/>
<keyword evidence="9" id="KW-0808">Transferase</keyword>
<dbReference type="GO" id="GO:0009277">
    <property type="term" value="C:fungal-type cell wall"/>
    <property type="evidence" value="ECO:0007669"/>
    <property type="project" value="TreeGrafter"/>
</dbReference>
<evidence type="ECO:0000256" key="7">
    <source>
        <dbReference type="ARBA" id="ARBA00022622"/>
    </source>
</evidence>
<dbReference type="GO" id="GO:0008843">
    <property type="term" value="F:endochitinase activity"/>
    <property type="evidence" value="ECO:0007669"/>
    <property type="project" value="UniProtKB-EC"/>
</dbReference>
<dbReference type="EMBL" id="KZ826344">
    <property type="protein sequence ID" value="PYI07132.1"/>
    <property type="molecule type" value="Genomic_DNA"/>
</dbReference>
<evidence type="ECO:0000256" key="3">
    <source>
        <dbReference type="ARBA" id="ARBA00004609"/>
    </source>
</evidence>
<evidence type="ECO:0000256" key="5">
    <source>
        <dbReference type="ARBA" id="ARBA00022512"/>
    </source>
</evidence>
<dbReference type="InterPro" id="IPR000757">
    <property type="entry name" value="Beta-glucanase-like"/>
</dbReference>
<evidence type="ECO:0000256" key="13">
    <source>
        <dbReference type="ARBA" id="ARBA00023157"/>
    </source>
</evidence>
<feature type="region of interest" description="Disordered" evidence="22">
    <location>
        <begin position="273"/>
        <end position="303"/>
    </location>
</feature>
<feature type="active site" description="Nucleophile" evidence="20">
    <location>
        <position position="118"/>
    </location>
</feature>
<evidence type="ECO:0000256" key="14">
    <source>
        <dbReference type="ARBA" id="ARBA00023180"/>
    </source>
</evidence>
<evidence type="ECO:0000256" key="22">
    <source>
        <dbReference type="SAM" id="MobiDB-lite"/>
    </source>
</evidence>
<keyword evidence="4" id="KW-1003">Cell membrane</keyword>
<keyword evidence="26" id="KW-1185">Reference proteome</keyword>
<evidence type="ECO:0000256" key="23">
    <source>
        <dbReference type="SAM" id="SignalP"/>
    </source>
</evidence>
<protein>
    <recommendedName>
        <fullName evidence="19">Crh-like protein</fullName>
        <ecNumber evidence="19">3.2.-.-</ecNumber>
    </recommendedName>
</protein>
<dbReference type="OrthoDB" id="4781at2759"/>
<evidence type="ECO:0000256" key="12">
    <source>
        <dbReference type="ARBA" id="ARBA00023136"/>
    </source>
</evidence>
<keyword evidence="10 23" id="KW-0732">Signal</keyword>
<evidence type="ECO:0000256" key="19">
    <source>
        <dbReference type="PIRNR" id="PIRNR037299"/>
    </source>
</evidence>
<evidence type="ECO:0000313" key="26">
    <source>
        <dbReference type="Proteomes" id="UP000248423"/>
    </source>
</evidence>